<name>A0A939FQA6_9ACTN</name>
<evidence type="ECO:0000313" key="2">
    <source>
        <dbReference type="Proteomes" id="UP000664781"/>
    </source>
</evidence>
<dbReference type="RefSeq" id="WP_086573588.1">
    <property type="nucleotide sequence ID" value="NZ_JAFMOF010000003.1"/>
</dbReference>
<dbReference type="EMBL" id="JAFMOF010000003">
    <property type="protein sequence ID" value="MBO0655344.1"/>
    <property type="molecule type" value="Genomic_DNA"/>
</dbReference>
<reference evidence="1" key="1">
    <citation type="submission" date="2021-03" db="EMBL/GenBank/DDBJ databases">
        <title>Streptomyces strains.</title>
        <authorList>
            <person name="Lund M.B."/>
            <person name="Toerring T."/>
        </authorList>
    </citation>
    <scope>NUCLEOTIDE SEQUENCE</scope>
    <source>
        <strain evidence="1">JCM 4242</strain>
    </source>
</reference>
<comment type="caution">
    <text evidence="1">The sequence shown here is derived from an EMBL/GenBank/DDBJ whole genome shotgun (WGS) entry which is preliminary data.</text>
</comment>
<dbReference type="Gene3D" id="1.10.287.1060">
    <property type="entry name" value="ESAT-6-like"/>
    <property type="match status" value="1"/>
</dbReference>
<dbReference type="AlphaFoldDB" id="A0A939FQA6"/>
<gene>
    <name evidence="1" type="ORF">J1792_21945</name>
</gene>
<evidence type="ECO:0000313" key="1">
    <source>
        <dbReference type="EMBL" id="MBO0655344.1"/>
    </source>
</evidence>
<proteinExistence type="predicted"/>
<accession>A0A939FQA6</accession>
<dbReference type="Pfam" id="PF06013">
    <property type="entry name" value="WXG100"/>
    <property type="match status" value="1"/>
</dbReference>
<organism evidence="1 2">
    <name type="scientific">Streptomyces triculaminicus</name>
    <dbReference type="NCBI Taxonomy" id="2816232"/>
    <lineage>
        <taxon>Bacteria</taxon>
        <taxon>Bacillati</taxon>
        <taxon>Actinomycetota</taxon>
        <taxon>Actinomycetes</taxon>
        <taxon>Kitasatosporales</taxon>
        <taxon>Streptomycetaceae</taxon>
        <taxon>Streptomyces</taxon>
    </lineage>
</organism>
<dbReference type="SUPFAM" id="SSF140453">
    <property type="entry name" value="EsxAB dimer-like"/>
    <property type="match status" value="1"/>
</dbReference>
<keyword evidence="2" id="KW-1185">Reference proteome</keyword>
<dbReference type="InterPro" id="IPR010310">
    <property type="entry name" value="T7SS_ESAT-6-like"/>
</dbReference>
<dbReference type="InterPro" id="IPR036689">
    <property type="entry name" value="ESAT-6-like_sf"/>
</dbReference>
<protein>
    <submittedName>
        <fullName evidence="1">WXG100 family type VII secretion target</fullName>
    </submittedName>
</protein>
<dbReference type="Proteomes" id="UP000664781">
    <property type="component" value="Unassembled WGS sequence"/>
</dbReference>
<sequence>MSGQSINYETFAKFENTIGEVTGHLSKNLQNLANLLETVRAGWQGEGANAFVTAQRALNDDHDALRRLIDGIHQAAIATRRATSANDHDVLASFKGIDVNGAAAGGHLGGMSQANGGTSDVSAGLTSKIDSYSL</sequence>